<sequence>MDQTRFELIGENLPTGAVPTIHPYANGVPLRDLVRAAEQPFADADGIATASHESDRAVARCWSYLAGSLSLCVK</sequence>
<dbReference type="RefSeq" id="WP_203005835.1">
    <property type="nucleotide sequence ID" value="NZ_JADWYU010000137.1"/>
</dbReference>
<keyword evidence="2" id="KW-1185">Reference proteome</keyword>
<dbReference type="EMBL" id="JAEACQ010000197">
    <property type="protein sequence ID" value="MBL7628888.1"/>
    <property type="molecule type" value="Genomic_DNA"/>
</dbReference>
<comment type="caution">
    <text evidence="1">The sequence shown here is derived from an EMBL/GenBank/DDBJ whole genome shotgun (WGS) entry which is preliminary data.</text>
</comment>
<dbReference type="Proteomes" id="UP000604475">
    <property type="component" value="Unassembled WGS sequence"/>
</dbReference>
<proteinExistence type="predicted"/>
<protein>
    <submittedName>
        <fullName evidence="1">Uncharacterized protein</fullName>
    </submittedName>
</protein>
<accession>A0A937UPA5</accession>
<evidence type="ECO:0000313" key="2">
    <source>
        <dbReference type="Proteomes" id="UP000604475"/>
    </source>
</evidence>
<dbReference type="AlphaFoldDB" id="A0A937UPA5"/>
<evidence type="ECO:0000313" key="1">
    <source>
        <dbReference type="EMBL" id="MBL7628888.1"/>
    </source>
</evidence>
<name>A0A937UPA5_9ACTN</name>
<gene>
    <name evidence="1" type="ORF">I7412_17335</name>
</gene>
<reference evidence="1" key="1">
    <citation type="submission" date="2020-12" db="EMBL/GenBank/DDBJ databases">
        <title>Genomic characterization of non-nitrogen-fixing Frankia strains.</title>
        <authorList>
            <person name="Carlos-Shanley C."/>
            <person name="Guerra T."/>
            <person name="Hahn D."/>
        </authorList>
    </citation>
    <scope>NUCLEOTIDE SEQUENCE</scope>
    <source>
        <strain evidence="1">CN6</strain>
    </source>
</reference>
<organism evidence="1 2">
    <name type="scientific">Frankia nepalensis</name>
    <dbReference type="NCBI Taxonomy" id="1836974"/>
    <lineage>
        <taxon>Bacteria</taxon>
        <taxon>Bacillati</taxon>
        <taxon>Actinomycetota</taxon>
        <taxon>Actinomycetes</taxon>
        <taxon>Frankiales</taxon>
        <taxon>Frankiaceae</taxon>
        <taxon>Frankia</taxon>
    </lineage>
</organism>